<dbReference type="STRING" id="1265309.K529_010810"/>
<feature type="transmembrane region" description="Helical" evidence="1">
    <location>
        <begin position="49"/>
        <end position="67"/>
    </location>
</feature>
<keyword evidence="1" id="KW-1133">Transmembrane helix</keyword>
<dbReference type="Proteomes" id="UP000013243">
    <property type="component" value="Chromosome"/>
</dbReference>
<accession>A0A1B1A412</accession>
<protein>
    <submittedName>
        <fullName evidence="2">Uncharacterized protein</fullName>
    </submittedName>
</protein>
<dbReference type="EMBL" id="CP015230">
    <property type="protein sequence ID" value="ANP41256.1"/>
    <property type="molecule type" value="Genomic_DNA"/>
</dbReference>
<dbReference type="KEGG" id="rmb:K529_010810"/>
<organism evidence="2 3">
    <name type="scientific">Tritonibacter mobilis F1926</name>
    <dbReference type="NCBI Taxonomy" id="1265309"/>
    <lineage>
        <taxon>Bacteria</taxon>
        <taxon>Pseudomonadati</taxon>
        <taxon>Pseudomonadota</taxon>
        <taxon>Alphaproteobacteria</taxon>
        <taxon>Rhodobacterales</taxon>
        <taxon>Paracoccaceae</taxon>
        <taxon>Tritonibacter</taxon>
    </lineage>
</organism>
<evidence type="ECO:0000313" key="3">
    <source>
        <dbReference type="Proteomes" id="UP000013243"/>
    </source>
</evidence>
<keyword evidence="1" id="KW-0472">Membrane</keyword>
<dbReference type="OrthoDB" id="10007006at2"/>
<dbReference type="GeneID" id="28250328"/>
<sequence length="126" mass="13424">MSRSVAICILAAFSSLGIAVAIWGLWDISAALNALSACAERVYFDTSSFWFLALAVLPLFLLLAPLPERHHARLLAGIVALAFLLPAAGFWVLKSSSDAQGYVFAPELALFSLQEASATPAQSCRP</sequence>
<proteinExistence type="predicted"/>
<reference evidence="2 3" key="1">
    <citation type="journal article" date="2016" name="ISME J.">
        <title>Global occurrence and heterogeneity of the Roseobacter-clade species Ruegeria mobilis.</title>
        <authorList>
            <person name="Sonnenschein E."/>
            <person name="Gram L."/>
        </authorList>
    </citation>
    <scope>NUCLEOTIDE SEQUENCE [LARGE SCALE GENOMIC DNA]</scope>
    <source>
        <strain evidence="2 3">F1926</strain>
    </source>
</reference>
<name>A0A1B1A412_9RHOB</name>
<evidence type="ECO:0000313" key="2">
    <source>
        <dbReference type="EMBL" id="ANP41256.1"/>
    </source>
</evidence>
<keyword evidence="1" id="KW-0812">Transmembrane</keyword>
<dbReference type="AlphaFoldDB" id="A0A1B1A412"/>
<evidence type="ECO:0000256" key="1">
    <source>
        <dbReference type="SAM" id="Phobius"/>
    </source>
</evidence>
<gene>
    <name evidence="2" type="ORF">K529_010810</name>
</gene>
<feature type="transmembrane region" description="Helical" evidence="1">
    <location>
        <begin position="74"/>
        <end position="93"/>
    </location>
</feature>
<dbReference type="RefSeq" id="WP_005658827.1">
    <property type="nucleotide sequence ID" value="NZ_CP015230.1"/>
</dbReference>